<dbReference type="Gene3D" id="3.30.450.40">
    <property type="match status" value="1"/>
</dbReference>
<dbReference type="Pfam" id="PF09339">
    <property type="entry name" value="HTH_IclR"/>
    <property type="match status" value="1"/>
</dbReference>
<dbReference type="InterPro" id="IPR036390">
    <property type="entry name" value="WH_DNA-bd_sf"/>
</dbReference>
<reference evidence="6 7" key="1">
    <citation type="submission" date="2023-01" db="EMBL/GenBank/DDBJ databases">
        <authorList>
            <person name="Lee S.H."/>
            <person name="Jung H.S."/>
            <person name="Yun J.U."/>
        </authorList>
    </citation>
    <scope>NUCLEOTIDE SEQUENCE [LARGE SCALE GENOMIC DNA]</scope>
    <source>
        <strain evidence="6 7">CBA3646</strain>
    </source>
</reference>
<feature type="domain" description="HTH iclR-type" evidence="4">
    <location>
        <begin position="2"/>
        <end position="64"/>
    </location>
</feature>
<dbReference type="InterPro" id="IPR005471">
    <property type="entry name" value="Tscrpt_reg_IclR_N"/>
</dbReference>
<dbReference type="Pfam" id="PF01614">
    <property type="entry name" value="IclR_C"/>
    <property type="match status" value="1"/>
</dbReference>
<keyword evidence="3" id="KW-0804">Transcription</keyword>
<dbReference type="PROSITE" id="PS51078">
    <property type="entry name" value="ICLR_ED"/>
    <property type="match status" value="1"/>
</dbReference>
<dbReference type="SMART" id="SM00346">
    <property type="entry name" value="HTH_ICLR"/>
    <property type="match status" value="1"/>
</dbReference>
<dbReference type="SUPFAM" id="SSF55781">
    <property type="entry name" value="GAF domain-like"/>
    <property type="match status" value="1"/>
</dbReference>
<dbReference type="InterPro" id="IPR029016">
    <property type="entry name" value="GAF-like_dom_sf"/>
</dbReference>
<dbReference type="EMBL" id="CP115667">
    <property type="protein sequence ID" value="WBW49867.1"/>
    <property type="molecule type" value="Genomic_DNA"/>
</dbReference>
<dbReference type="Proteomes" id="UP001210339">
    <property type="component" value="Chromosome"/>
</dbReference>
<dbReference type="InterPro" id="IPR036388">
    <property type="entry name" value="WH-like_DNA-bd_sf"/>
</dbReference>
<dbReference type="SUPFAM" id="SSF46785">
    <property type="entry name" value="Winged helix' DNA-binding domain"/>
    <property type="match status" value="1"/>
</dbReference>
<organism evidence="6 7">
    <name type="scientific">Peptoniphilus equinus</name>
    <dbReference type="NCBI Taxonomy" id="3016343"/>
    <lineage>
        <taxon>Bacteria</taxon>
        <taxon>Bacillati</taxon>
        <taxon>Bacillota</taxon>
        <taxon>Tissierellia</taxon>
        <taxon>Tissierellales</taxon>
        <taxon>Peptoniphilaceae</taxon>
        <taxon>Peptoniphilus</taxon>
    </lineage>
</organism>
<keyword evidence="7" id="KW-1185">Reference proteome</keyword>
<evidence type="ECO:0000313" key="7">
    <source>
        <dbReference type="Proteomes" id="UP001210339"/>
    </source>
</evidence>
<feature type="domain" description="IclR-ED" evidence="5">
    <location>
        <begin position="65"/>
        <end position="245"/>
    </location>
</feature>
<evidence type="ECO:0000259" key="4">
    <source>
        <dbReference type="PROSITE" id="PS51077"/>
    </source>
</evidence>
<name>A0ABY7QSU5_9FIRM</name>
<accession>A0ABY7QSU5</accession>
<dbReference type="RefSeq" id="WP_271191398.1">
    <property type="nucleotide sequence ID" value="NZ_CP115667.1"/>
</dbReference>
<keyword evidence="1" id="KW-0805">Transcription regulation</keyword>
<evidence type="ECO:0000256" key="3">
    <source>
        <dbReference type="ARBA" id="ARBA00023163"/>
    </source>
</evidence>
<dbReference type="InterPro" id="IPR014757">
    <property type="entry name" value="Tscrpt_reg_IclR_C"/>
</dbReference>
<sequence length="247" mass="27105">MIQSLVKAANILEFMKGEQQKYTIAEISEAIAIPPSTTHRILSTLISCNFVAKDDQTHLYRLGSGLISIGIAASATSSLKEEAEVVLQELSRKTNEDAFMVVKSKDTGIVIGKAEGDETLKIVENFGRQIPLHKGAIRKVILAHQPESYIDDYIATKLDDSPVRKADAVAFKKELQTIIAQGYALSEGEYIPDTIGIGAPVFDSSKNFVASVGVITPQYRMKDRLPTMIEDVTHAARELSHRIGYID</sequence>
<dbReference type="InterPro" id="IPR050707">
    <property type="entry name" value="HTH_MetabolicPath_Reg"/>
</dbReference>
<dbReference type="PROSITE" id="PS51077">
    <property type="entry name" value="HTH_ICLR"/>
    <property type="match status" value="1"/>
</dbReference>
<keyword evidence="2" id="KW-0238">DNA-binding</keyword>
<protein>
    <submittedName>
        <fullName evidence="6">IclR family transcriptional regulator</fullName>
    </submittedName>
</protein>
<evidence type="ECO:0000313" key="6">
    <source>
        <dbReference type="EMBL" id="WBW49867.1"/>
    </source>
</evidence>
<proteinExistence type="predicted"/>
<dbReference type="PANTHER" id="PTHR30136:SF35">
    <property type="entry name" value="HTH-TYPE TRANSCRIPTIONAL REGULATOR RV1719"/>
    <property type="match status" value="1"/>
</dbReference>
<evidence type="ECO:0000256" key="2">
    <source>
        <dbReference type="ARBA" id="ARBA00023125"/>
    </source>
</evidence>
<evidence type="ECO:0000256" key="1">
    <source>
        <dbReference type="ARBA" id="ARBA00023015"/>
    </source>
</evidence>
<dbReference type="Gene3D" id="1.10.10.10">
    <property type="entry name" value="Winged helix-like DNA-binding domain superfamily/Winged helix DNA-binding domain"/>
    <property type="match status" value="1"/>
</dbReference>
<dbReference type="PANTHER" id="PTHR30136">
    <property type="entry name" value="HELIX-TURN-HELIX TRANSCRIPTIONAL REGULATOR, ICLR FAMILY"/>
    <property type="match status" value="1"/>
</dbReference>
<gene>
    <name evidence="6" type="ORF">O6R05_07655</name>
</gene>
<evidence type="ECO:0000259" key="5">
    <source>
        <dbReference type="PROSITE" id="PS51078"/>
    </source>
</evidence>